<dbReference type="Proteomes" id="UP000237105">
    <property type="component" value="Unassembled WGS sequence"/>
</dbReference>
<sequence>MATFLLFSLITILSLTISSSALGSWLTLLSAAETLSNSGYLSMSLTLKIASEALDLQSPTATVFAPADDAFRKSGQPPLLLLRHHVSPQRLPFETLKTLPCGSRIPTMVPDHSLVVTASLASDGYISINNVRVNEKAVFDDGSVVLYGIDDFIDSSFRTGLDPAPASCPGSTTGLKGPLEDEQLGCPVESFGSVAKFLRSRGYSIVATFLDAQLTGLKDQTKLTIFAPVDQVFEDYVRNISDYSLIFRRHVVPRLLSWQDLIGCEAGTKLPTFSRGFMINVMVSRDGFPVLNGAPVVFQDIYRSDWLVVHGLNGLLNLSTDKELAQDSL</sequence>
<dbReference type="SMART" id="SM00554">
    <property type="entry name" value="FAS1"/>
    <property type="match status" value="2"/>
</dbReference>
<feature type="signal peptide" evidence="2">
    <location>
        <begin position="1"/>
        <end position="21"/>
    </location>
</feature>
<dbReference type="OrthoDB" id="1893649at2759"/>
<evidence type="ECO:0000313" key="5">
    <source>
        <dbReference type="Proteomes" id="UP000237105"/>
    </source>
</evidence>
<gene>
    <name evidence="4" type="ORF">PanWU01x14_146790</name>
</gene>
<dbReference type="EMBL" id="JXTB01000122">
    <property type="protein sequence ID" value="PON61302.1"/>
    <property type="molecule type" value="Genomic_DNA"/>
</dbReference>
<feature type="chain" id="PRO_5015179519" evidence="2">
    <location>
        <begin position="22"/>
        <end position="329"/>
    </location>
</feature>
<dbReference type="InterPro" id="IPR036378">
    <property type="entry name" value="FAS1_dom_sf"/>
</dbReference>
<dbReference type="SUPFAM" id="SSF82153">
    <property type="entry name" value="FAS1 domain"/>
    <property type="match status" value="2"/>
</dbReference>
<keyword evidence="5" id="KW-1185">Reference proteome</keyword>
<accession>A0A2P5CJV4</accession>
<comment type="caution">
    <text evidence="4">The sequence shown here is derived from an EMBL/GenBank/DDBJ whole genome shotgun (WGS) entry which is preliminary data.</text>
</comment>
<dbReference type="Pfam" id="PF02469">
    <property type="entry name" value="Fasciclin"/>
    <property type="match status" value="2"/>
</dbReference>
<dbReference type="AlphaFoldDB" id="A0A2P5CJV4"/>
<evidence type="ECO:0000259" key="3">
    <source>
        <dbReference type="PROSITE" id="PS50213"/>
    </source>
</evidence>
<feature type="domain" description="FAS1" evidence="3">
    <location>
        <begin position="178"/>
        <end position="316"/>
    </location>
</feature>
<organism evidence="4 5">
    <name type="scientific">Parasponia andersonii</name>
    <name type="common">Sponia andersonii</name>
    <dbReference type="NCBI Taxonomy" id="3476"/>
    <lineage>
        <taxon>Eukaryota</taxon>
        <taxon>Viridiplantae</taxon>
        <taxon>Streptophyta</taxon>
        <taxon>Embryophyta</taxon>
        <taxon>Tracheophyta</taxon>
        <taxon>Spermatophyta</taxon>
        <taxon>Magnoliopsida</taxon>
        <taxon>eudicotyledons</taxon>
        <taxon>Gunneridae</taxon>
        <taxon>Pentapetalae</taxon>
        <taxon>rosids</taxon>
        <taxon>fabids</taxon>
        <taxon>Rosales</taxon>
        <taxon>Cannabaceae</taxon>
        <taxon>Parasponia</taxon>
    </lineage>
</organism>
<reference evidence="5" key="1">
    <citation type="submission" date="2016-06" db="EMBL/GenBank/DDBJ databases">
        <title>Parallel loss of symbiosis genes in relatives of nitrogen-fixing non-legume Parasponia.</title>
        <authorList>
            <person name="Van Velzen R."/>
            <person name="Holmer R."/>
            <person name="Bu F."/>
            <person name="Rutten L."/>
            <person name="Van Zeijl A."/>
            <person name="Liu W."/>
            <person name="Santuari L."/>
            <person name="Cao Q."/>
            <person name="Sharma T."/>
            <person name="Shen D."/>
            <person name="Roswanjaya Y."/>
            <person name="Wardhani T."/>
            <person name="Kalhor M.S."/>
            <person name="Jansen J."/>
            <person name="Van den Hoogen J."/>
            <person name="Gungor B."/>
            <person name="Hartog M."/>
            <person name="Hontelez J."/>
            <person name="Verver J."/>
            <person name="Yang W.-C."/>
            <person name="Schijlen E."/>
            <person name="Repin R."/>
            <person name="Schilthuizen M."/>
            <person name="Schranz E."/>
            <person name="Heidstra R."/>
            <person name="Miyata K."/>
            <person name="Fedorova E."/>
            <person name="Kohlen W."/>
            <person name="Bisseling T."/>
            <person name="Smit S."/>
            <person name="Geurts R."/>
        </authorList>
    </citation>
    <scope>NUCLEOTIDE SEQUENCE [LARGE SCALE GENOMIC DNA]</scope>
    <source>
        <strain evidence="5">cv. WU1-14</strain>
    </source>
</reference>
<dbReference type="PANTHER" id="PTHR33985">
    <property type="entry name" value="OS02G0491300 PROTEIN-RELATED"/>
    <property type="match status" value="1"/>
</dbReference>
<dbReference type="PROSITE" id="PS50213">
    <property type="entry name" value="FAS1"/>
    <property type="match status" value="2"/>
</dbReference>
<evidence type="ECO:0000313" key="4">
    <source>
        <dbReference type="EMBL" id="PON61302.1"/>
    </source>
</evidence>
<dbReference type="InterPro" id="IPR052806">
    <property type="entry name" value="Fasciclin-like_AGP"/>
</dbReference>
<dbReference type="PANTHER" id="PTHR33985:SF21">
    <property type="entry name" value="FASCICLIN-LIKE ARABINOGALACTAN PROTEIN 20-RELATED"/>
    <property type="match status" value="1"/>
</dbReference>
<proteinExistence type="inferred from homology"/>
<evidence type="ECO:0000256" key="2">
    <source>
        <dbReference type="SAM" id="SignalP"/>
    </source>
</evidence>
<name>A0A2P5CJV4_PARAD</name>
<protein>
    <submittedName>
        <fullName evidence="4">FAS1 domain containing protein</fullName>
    </submittedName>
</protein>
<dbReference type="InterPro" id="IPR000782">
    <property type="entry name" value="FAS1_domain"/>
</dbReference>
<dbReference type="Gene3D" id="2.30.180.10">
    <property type="entry name" value="FAS1 domain"/>
    <property type="match status" value="2"/>
</dbReference>
<comment type="similarity">
    <text evidence="1">Belongs to the fasciclin-like AGP family.</text>
</comment>
<feature type="domain" description="FAS1" evidence="3">
    <location>
        <begin position="9"/>
        <end position="157"/>
    </location>
</feature>
<evidence type="ECO:0000256" key="1">
    <source>
        <dbReference type="ARBA" id="ARBA00007843"/>
    </source>
</evidence>
<keyword evidence="2" id="KW-0732">Signal</keyword>